<dbReference type="Pfam" id="PF07534">
    <property type="entry name" value="TLD"/>
    <property type="match status" value="1"/>
</dbReference>
<accession>A0AAV5T5V5</accession>
<feature type="domain" description="TLDc" evidence="2">
    <location>
        <begin position="199"/>
        <end position="341"/>
    </location>
</feature>
<feature type="region of interest" description="Disordered" evidence="1">
    <location>
        <begin position="1"/>
        <end position="50"/>
    </location>
</feature>
<feature type="non-terminal residue" evidence="3">
    <location>
        <position position="1"/>
    </location>
</feature>
<evidence type="ECO:0000256" key="1">
    <source>
        <dbReference type="SAM" id="MobiDB-lite"/>
    </source>
</evidence>
<dbReference type="EMBL" id="BTSX01000003">
    <property type="protein sequence ID" value="GMS88183.1"/>
    <property type="molecule type" value="Genomic_DNA"/>
</dbReference>
<dbReference type="PROSITE" id="PS51886">
    <property type="entry name" value="TLDC"/>
    <property type="match status" value="1"/>
</dbReference>
<dbReference type="InterPro" id="IPR006571">
    <property type="entry name" value="TLDc_dom"/>
</dbReference>
<name>A0AAV5T5V5_9BILA</name>
<comment type="caution">
    <text evidence="3">The sequence shown here is derived from an EMBL/GenBank/DDBJ whole genome shotgun (WGS) entry which is preliminary data.</text>
</comment>
<dbReference type="SMART" id="SM00584">
    <property type="entry name" value="TLDc"/>
    <property type="match status" value="1"/>
</dbReference>
<feature type="compositionally biased region" description="Basic and acidic residues" evidence="1">
    <location>
        <begin position="392"/>
        <end position="403"/>
    </location>
</feature>
<organism evidence="3 4">
    <name type="scientific">Pristionchus entomophagus</name>
    <dbReference type="NCBI Taxonomy" id="358040"/>
    <lineage>
        <taxon>Eukaryota</taxon>
        <taxon>Metazoa</taxon>
        <taxon>Ecdysozoa</taxon>
        <taxon>Nematoda</taxon>
        <taxon>Chromadorea</taxon>
        <taxon>Rhabditida</taxon>
        <taxon>Rhabditina</taxon>
        <taxon>Diplogasteromorpha</taxon>
        <taxon>Diplogasteroidea</taxon>
        <taxon>Neodiplogasteridae</taxon>
        <taxon>Pristionchus</taxon>
    </lineage>
</organism>
<reference evidence="3" key="1">
    <citation type="submission" date="2023-10" db="EMBL/GenBank/DDBJ databases">
        <title>Genome assembly of Pristionchus species.</title>
        <authorList>
            <person name="Yoshida K."/>
            <person name="Sommer R.J."/>
        </authorList>
    </citation>
    <scope>NUCLEOTIDE SEQUENCE</scope>
    <source>
        <strain evidence="3">RS0144</strain>
    </source>
</reference>
<evidence type="ECO:0000313" key="3">
    <source>
        <dbReference type="EMBL" id="GMS88183.1"/>
    </source>
</evidence>
<dbReference type="Proteomes" id="UP001432027">
    <property type="component" value="Unassembled WGS sequence"/>
</dbReference>
<sequence>LPDTPSSVPPFTHSQMGSDHSKGHKSPSAAATAAGGGAKQQPPSPPAKAVSPIWQQRLHLLTDGANELTRAHFDQFGDDYGDLLWEYFTEGDRSTTVSLDRFAHKATPLFGSSTDVYVKIAGGGENLLRISSGLVDCAPNEETDEIYQNVLQDMKSFGDDWNAAVEWKHAEAARAADPLQLRFHAAFSTIPVPSVPASHIVSPFCMFFLRAAIPPSYLPPQNTEWSILYSSVTSGMSTSRFESCVFGYKSRTLTLMRTGRGLFAIGADQEWRHSLSPFGGADAFCMRLSPGPIARHTGASSLHCNLKVRASKMGISWKGGVDLDLDKDLSQVLEMEVWACGGSKHLEEHAKLKVWQKNQTEKLKKVPLPGNWDDNADKTILEMAGFQFSNERNNDPKPEERRE</sequence>
<gene>
    <name evidence="3" type="ORF">PENTCL1PPCAC_10358</name>
</gene>
<dbReference type="AlphaFoldDB" id="A0AAV5T5V5"/>
<keyword evidence="4" id="KW-1185">Reference proteome</keyword>
<evidence type="ECO:0000259" key="2">
    <source>
        <dbReference type="PROSITE" id="PS51886"/>
    </source>
</evidence>
<proteinExistence type="predicted"/>
<feature type="region of interest" description="Disordered" evidence="1">
    <location>
        <begin position="384"/>
        <end position="403"/>
    </location>
</feature>
<evidence type="ECO:0000313" key="4">
    <source>
        <dbReference type="Proteomes" id="UP001432027"/>
    </source>
</evidence>
<protein>
    <recommendedName>
        <fullName evidence="2">TLDc domain-containing protein</fullName>
    </recommendedName>
</protein>